<dbReference type="GO" id="GO:0031314">
    <property type="term" value="C:extrinsic component of mitochondrial inner membrane"/>
    <property type="evidence" value="ECO:0007669"/>
    <property type="project" value="UniProtKB-UniRule"/>
</dbReference>
<dbReference type="InterPro" id="IPR036188">
    <property type="entry name" value="FAD/NAD-bd_sf"/>
</dbReference>
<keyword evidence="3 11" id="KW-0285">Flavoprotein</keyword>
<dbReference type="EC" id="1.14.15.45" evidence="11"/>
<dbReference type="Gene3D" id="3.50.50.60">
    <property type="entry name" value="FAD/NAD(P)-binding domain"/>
    <property type="match status" value="2"/>
</dbReference>
<evidence type="ECO:0000256" key="3">
    <source>
        <dbReference type="ARBA" id="ARBA00022630"/>
    </source>
</evidence>
<comment type="similarity">
    <text evidence="2 11">Belongs to the UbiH/COQ6 family.</text>
</comment>
<protein>
    <recommendedName>
        <fullName evidence="11">Ubiquinone biosynthesis monooxygenase COQ6, mitochondrial</fullName>
        <ecNumber evidence="11">1.14.15.45</ecNumber>
    </recommendedName>
    <alternativeName>
        <fullName evidence="11">2-methoxy-6-polyprenolphenol 4-hydroxylase</fullName>
        <ecNumber evidence="11">1.14.15.46</ecNumber>
    </alternativeName>
</protein>
<comment type="catalytic activity">
    <reaction evidence="11">
        <text>a 2-methoxy-6-(all-trans-polyprenyl)phenol + 2 reduced [2Fe-2S]-[ferredoxin] + O2 + 2 H(+) = a 2-methoxy-6-(all-trans-polyprenyl)benzene-1,4-diol + 2 oxidized [2Fe-2S]-[ferredoxin] + H2O</text>
        <dbReference type="Rhea" id="RHEA:81183"/>
        <dbReference type="Rhea" id="RHEA-COMP:9551"/>
        <dbReference type="Rhea" id="RHEA-COMP:10000"/>
        <dbReference type="Rhea" id="RHEA-COMP:10001"/>
        <dbReference type="Rhea" id="RHEA-COMP:10858"/>
        <dbReference type="ChEBI" id="CHEBI:15377"/>
        <dbReference type="ChEBI" id="CHEBI:15378"/>
        <dbReference type="ChEBI" id="CHEBI:15379"/>
        <dbReference type="ChEBI" id="CHEBI:33737"/>
        <dbReference type="ChEBI" id="CHEBI:33738"/>
        <dbReference type="ChEBI" id="CHEBI:62731"/>
        <dbReference type="ChEBI" id="CHEBI:84166"/>
        <dbReference type="EC" id="1.14.15.46"/>
    </reaction>
</comment>
<dbReference type="NCBIfam" id="TIGR01988">
    <property type="entry name" value="Ubi-OHases"/>
    <property type="match status" value="1"/>
</dbReference>
<comment type="cofactor">
    <cofactor evidence="1 11">
        <name>FAD</name>
        <dbReference type="ChEBI" id="CHEBI:57692"/>
    </cofactor>
</comment>
<evidence type="ECO:0000256" key="1">
    <source>
        <dbReference type="ARBA" id="ARBA00001974"/>
    </source>
</evidence>
<sequence>MLSVHGASRVLSRPLHNTCLNYIRRFASTSREEFDVVIVGGGPVGLALATALGSKPELNKSLKIALVEAGDLSKVRDWSPSPAAFSNRVVSLTNASQTFLQNIDSWDHIEQERTTPIEEMQVWDGVSDARITFSTSELGLPTPAEGMARLTETLNLQRSLLHHLITTPSVEVIDQSRVQSISPDEISGAWPSVMLDTGRVLKARLLVGADGPNSPVRAFAKIPSYGWSYDTQAIVCTMEHPPKGPFLGPNTTAYQRFLPTGPIAFLPISATASSLVWSTKPSLATALKACEPPVLSRMINAAFRLPEVSIRYLNNRILEAHEAGTPITDEEIRSEILWREQSHSIDTTSAYSSATVATSASSGIPPLDAEMVPPVVTSIQSGSIASFPLRYNHTESYVGEGQGSRTVLVGDAAHTVHPLAGQGLNLGLGDVECLARCIHQTVLRGGDIGSYTALLPYTQERYVENHKIMSACDKLHKLYRVSSGPIVQLRSVGLEILNELDSIKAALMMTAGSVSRTDRPLSYSSDTRAAMFGAAAKGFEGMRMAGQVLEVVKGGLVGFVGNALRNAPTTRQR</sequence>
<dbReference type="GO" id="GO:0120538">
    <property type="term" value="F:2-methoxy-6-polyprenolphenol 4-hydroxylase activity"/>
    <property type="evidence" value="ECO:0007669"/>
    <property type="project" value="UniProtKB-EC"/>
</dbReference>
<keyword evidence="5 11" id="KW-0999">Mitochondrion inner membrane</keyword>
<dbReference type="AlphaFoldDB" id="A0A8H5MC89"/>
<comment type="pathway">
    <text evidence="11">Cofactor biosynthesis; ubiquinone biosynthesis.</text>
</comment>
<dbReference type="PANTHER" id="PTHR43876:SF7">
    <property type="entry name" value="UBIQUINONE BIOSYNTHESIS MONOOXYGENASE COQ6, MITOCHONDRIAL"/>
    <property type="match status" value="1"/>
</dbReference>
<keyword evidence="8 11" id="KW-0503">Monooxygenase</keyword>
<evidence type="ECO:0000256" key="4">
    <source>
        <dbReference type="ARBA" id="ARBA00022688"/>
    </source>
</evidence>
<dbReference type="PANTHER" id="PTHR43876">
    <property type="entry name" value="UBIQUINONE BIOSYNTHESIS MONOOXYGENASE COQ6, MITOCHONDRIAL"/>
    <property type="match status" value="1"/>
</dbReference>
<comment type="subcellular location">
    <subcellularLocation>
        <location evidence="11">Mitochondrion inner membrane</location>
        <topology evidence="11">Peripheral membrane protein</topology>
        <orientation evidence="11">Matrix side</orientation>
    </subcellularLocation>
</comment>
<dbReference type="Proteomes" id="UP000518752">
    <property type="component" value="Unassembled WGS sequence"/>
</dbReference>
<dbReference type="GO" id="GO:0106364">
    <property type="term" value="F:4-hydroxy-3-all-trans-polyprenylbenzoate oxygenase activity"/>
    <property type="evidence" value="ECO:0007669"/>
    <property type="project" value="UniProtKB-EC"/>
</dbReference>
<organism evidence="13 14">
    <name type="scientific">Collybiopsis confluens</name>
    <dbReference type="NCBI Taxonomy" id="2823264"/>
    <lineage>
        <taxon>Eukaryota</taxon>
        <taxon>Fungi</taxon>
        <taxon>Dikarya</taxon>
        <taxon>Basidiomycota</taxon>
        <taxon>Agaricomycotina</taxon>
        <taxon>Agaricomycetes</taxon>
        <taxon>Agaricomycetidae</taxon>
        <taxon>Agaricales</taxon>
        <taxon>Marasmiineae</taxon>
        <taxon>Omphalotaceae</taxon>
        <taxon>Collybiopsis</taxon>
    </lineage>
</organism>
<keyword evidence="6 11" id="KW-0274">FAD</keyword>
<evidence type="ECO:0000256" key="11">
    <source>
        <dbReference type="HAMAP-Rule" id="MF_03193"/>
    </source>
</evidence>
<keyword evidence="14" id="KW-1185">Reference proteome</keyword>
<dbReference type="PROSITE" id="PS01304">
    <property type="entry name" value="UBIH"/>
    <property type="match status" value="1"/>
</dbReference>
<dbReference type="HAMAP" id="MF_03193">
    <property type="entry name" value="COQ6_monooxygenase"/>
    <property type="match status" value="1"/>
</dbReference>
<dbReference type="UniPathway" id="UPA00232"/>
<evidence type="ECO:0000256" key="10">
    <source>
        <dbReference type="ARBA" id="ARBA00023136"/>
    </source>
</evidence>
<gene>
    <name evidence="11" type="primary">COQ6</name>
    <name evidence="13" type="ORF">D9757_004742</name>
</gene>
<dbReference type="InterPro" id="IPR010971">
    <property type="entry name" value="UbiH/COQ6"/>
</dbReference>
<dbReference type="Pfam" id="PF01494">
    <property type="entry name" value="FAD_binding_3"/>
    <property type="match status" value="2"/>
</dbReference>
<keyword evidence="9 11" id="KW-0496">Mitochondrion</keyword>
<dbReference type="FunFam" id="3.50.50.60:FF:000021">
    <property type="entry name" value="Ubiquinone biosynthesis monooxygenase COQ6"/>
    <property type="match status" value="1"/>
</dbReference>
<evidence type="ECO:0000256" key="2">
    <source>
        <dbReference type="ARBA" id="ARBA00005349"/>
    </source>
</evidence>
<evidence type="ECO:0000259" key="12">
    <source>
        <dbReference type="Pfam" id="PF01494"/>
    </source>
</evidence>
<evidence type="ECO:0000256" key="6">
    <source>
        <dbReference type="ARBA" id="ARBA00022827"/>
    </source>
</evidence>
<dbReference type="GO" id="GO:0071949">
    <property type="term" value="F:FAD binding"/>
    <property type="evidence" value="ECO:0007669"/>
    <property type="project" value="InterPro"/>
</dbReference>
<evidence type="ECO:0000313" key="14">
    <source>
        <dbReference type="Proteomes" id="UP000518752"/>
    </source>
</evidence>
<evidence type="ECO:0000256" key="5">
    <source>
        <dbReference type="ARBA" id="ARBA00022792"/>
    </source>
</evidence>
<comment type="caution">
    <text evidence="13">The sequence shown here is derived from an EMBL/GenBank/DDBJ whole genome shotgun (WGS) entry which is preliminary data.</text>
</comment>
<dbReference type="InterPro" id="IPR002938">
    <property type="entry name" value="FAD-bd"/>
</dbReference>
<dbReference type="EMBL" id="JAACJN010000028">
    <property type="protein sequence ID" value="KAF5388673.1"/>
    <property type="molecule type" value="Genomic_DNA"/>
</dbReference>
<name>A0A8H5MC89_9AGAR</name>
<keyword evidence="10 11" id="KW-0472">Membrane</keyword>
<evidence type="ECO:0000313" key="13">
    <source>
        <dbReference type="EMBL" id="KAF5388673.1"/>
    </source>
</evidence>
<feature type="domain" description="FAD-binding" evidence="12">
    <location>
        <begin position="155"/>
        <end position="284"/>
    </location>
</feature>
<reference evidence="13 14" key="1">
    <citation type="journal article" date="2020" name="ISME J.">
        <title>Uncovering the hidden diversity of litter-decomposition mechanisms in mushroom-forming fungi.</title>
        <authorList>
            <person name="Floudas D."/>
            <person name="Bentzer J."/>
            <person name="Ahren D."/>
            <person name="Johansson T."/>
            <person name="Persson P."/>
            <person name="Tunlid A."/>
        </authorList>
    </citation>
    <scope>NUCLEOTIDE SEQUENCE [LARGE SCALE GENOMIC DNA]</scope>
    <source>
        <strain evidence="13 14">CBS 406.79</strain>
    </source>
</reference>
<comment type="subunit">
    <text evidence="11">Component of a multi-subunit COQ enzyme complex, composed of at least COQ3, COQ4, COQ5, COQ6, COQ7 and COQ9.</text>
</comment>
<dbReference type="SUPFAM" id="SSF51905">
    <property type="entry name" value="FAD/NAD(P)-binding domain"/>
    <property type="match status" value="1"/>
</dbReference>
<dbReference type="InterPro" id="IPR018168">
    <property type="entry name" value="Ubi_Hdrlase_CS"/>
</dbReference>
<evidence type="ECO:0000256" key="7">
    <source>
        <dbReference type="ARBA" id="ARBA00023002"/>
    </source>
</evidence>
<proteinExistence type="inferred from homology"/>
<dbReference type="OrthoDB" id="683240at2759"/>
<comment type="catalytic activity">
    <reaction evidence="11">
        <text>a 4-hydroxy-3-(all-trans-polyprenyl)benzoate + 2 reduced [2Fe-2S]-[ferredoxin] + O2 + 2 H(+) = a 3,4-dihydroxy-5-(all-trans-polyprenyl)benzoate + 2 oxidized [2Fe-2S]-[ferredoxin] + H2O</text>
        <dbReference type="Rhea" id="RHEA:81195"/>
        <dbReference type="Rhea" id="RHEA-COMP:9514"/>
        <dbReference type="Rhea" id="RHEA-COMP:10000"/>
        <dbReference type="Rhea" id="RHEA-COMP:10001"/>
        <dbReference type="Rhea" id="RHEA-COMP:10930"/>
        <dbReference type="ChEBI" id="CHEBI:15377"/>
        <dbReference type="ChEBI" id="CHEBI:15378"/>
        <dbReference type="ChEBI" id="CHEBI:15379"/>
        <dbReference type="ChEBI" id="CHEBI:33737"/>
        <dbReference type="ChEBI" id="CHEBI:33738"/>
        <dbReference type="ChEBI" id="CHEBI:64694"/>
        <dbReference type="ChEBI" id="CHEBI:78396"/>
        <dbReference type="EC" id="1.14.15.45"/>
    </reaction>
</comment>
<evidence type="ECO:0000256" key="9">
    <source>
        <dbReference type="ARBA" id="ARBA00023128"/>
    </source>
</evidence>
<feature type="domain" description="FAD-binding" evidence="12">
    <location>
        <begin position="397"/>
        <end position="461"/>
    </location>
</feature>
<dbReference type="InterPro" id="IPR051205">
    <property type="entry name" value="UbiH/COQ6_monooxygenase"/>
</dbReference>
<accession>A0A8H5MC89</accession>
<dbReference type="InterPro" id="IPR000689">
    <property type="entry name" value="UbQ_mOase_COQ6"/>
</dbReference>
<comment type="function">
    <text evidence="11">FAD-dependent monooxygenase required for two non-consecutive steps during ubiquinone biosynthesis. Required for the C5-ring hydroxylation during ubiquinone biosynthesis by catalyzing the hydroxylation of 4-hydroxy-3-(all-trans-polyprenyl)benzoic acid to 3,4-dihydroxy-5-(all-trans-polyprenyl)benzoic acid. Also acts downstream of coq4, for the C1-hydroxylation during ubiquinone biosynthesis by catalyzing the hydroxylation of 2-methoxy-6-(all-trans-polyprenyl)phenol to 2-methoxy-6-(all-trans-polyprenyl)benzene-1,4-diol. The electrons required for the hydroxylation reaction are funneled indirectly to coq6 from NADPH via a ferredoxin/ferredoxin reductase system.</text>
</comment>
<dbReference type="EC" id="1.14.15.46" evidence="11"/>
<dbReference type="GO" id="GO:0016712">
    <property type="term" value="F:oxidoreductase activity, acting on paired donors, with incorporation or reduction of molecular oxygen, reduced flavin or flavoprotein as one donor, and incorporation of one atom of oxygen"/>
    <property type="evidence" value="ECO:0007669"/>
    <property type="project" value="UniProtKB-UniRule"/>
</dbReference>
<keyword evidence="7 11" id="KW-0560">Oxidoreductase</keyword>
<evidence type="ECO:0000256" key="8">
    <source>
        <dbReference type="ARBA" id="ARBA00023033"/>
    </source>
</evidence>
<keyword evidence="4 11" id="KW-0831">Ubiquinone biosynthesis</keyword>
<dbReference type="PRINTS" id="PR00420">
    <property type="entry name" value="RNGMNOXGNASE"/>
</dbReference>